<keyword evidence="2" id="KW-1133">Transmembrane helix</keyword>
<dbReference type="EMBL" id="FNXT01001295">
    <property type="protein sequence ID" value="SZX77796.1"/>
    <property type="molecule type" value="Genomic_DNA"/>
</dbReference>
<keyword evidence="2" id="KW-0812">Transmembrane</keyword>
<proteinExistence type="predicted"/>
<evidence type="ECO:0000313" key="3">
    <source>
        <dbReference type="EMBL" id="SZX77796.1"/>
    </source>
</evidence>
<keyword evidence="4" id="KW-1185">Reference proteome</keyword>
<protein>
    <submittedName>
        <fullName evidence="3">Uncharacterized protein</fullName>
    </submittedName>
</protein>
<feature type="region of interest" description="Disordered" evidence="1">
    <location>
        <begin position="390"/>
        <end position="419"/>
    </location>
</feature>
<feature type="transmembrane region" description="Helical" evidence="2">
    <location>
        <begin position="782"/>
        <end position="805"/>
    </location>
</feature>
<feature type="region of interest" description="Disordered" evidence="1">
    <location>
        <begin position="676"/>
        <end position="697"/>
    </location>
</feature>
<evidence type="ECO:0000256" key="1">
    <source>
        <dbReference type="SAM" id="MobiDB-lite"/>
    </source>
</evidence>
<dbReference type="Proteomes" id="UP000256970">
    <property type="component" value="Unassembled WGS sequence"/>
</dbReference>
<accession>A0A383WM38</accession>
<dbReference type="AlphaFoldDB" id="A0A383WM38"/>
<reference evidence="3 4" key="1">
    <citation type="submission" date="2016-10" db="EMBL/GenBank/DDBJ databases">
        <authorList>
            <person name="Cai Z."/>
        </authorList>
    </citation>
    <scope>NUCLEOTIDE SEQUENCE [LARGE SCALE GENOMIC DNA]</scope>
</reference>
<feature type="compositionally biased region" description="Low complexity" evidence="1">
    <location>
        <begin position="390"/>
        <end position="399"/>
    </location>
</feature>
<evidence type="ECO:0000313" key="4">
    <source>
        <dbReference type="Proteomes" id="UP000256970"/>
    </source>
</evidence>
<evidence type="ECO:0000256" key="2">
    <source>
        <dbReference type="SAM" id="Phobius"/>
    </source>
</evidence>
<name>A0A383WM38_TETOB</name>
<organism evidence="3 4">
    <name type="scientific">Tetradesmus obliquus</name>
    <name type="common">Green alga</name>
    <name type="synonym">Acutodesmus obliquus</name>
    <dbReference type="NCBI Taxonomy" id="3088"/>
    <lineage>
        <taxon>Eukaryota</taxon>
        <taxon>Viridiplantae</taxon>
        <taxon>Chlorophyta</taxon>
        <taxon>core chlorophytes</taxon>
        <taxon>Chlorophyceae</taxon>
        <taxon>CS clade</taxon>
        <taxon>Sphaeropleales</taxon>
        <taxon>Scenedesmaceae</taxon>
        <taxon>Tetradesmus</taxon>
    </lineage>
</organism>
<sequence>MQWLLPKLTVALQAGRPEEASRLISKARGVVFSTDEVMELLQAALQLDPTGTACLEVLELLPRFGSESAVSSLGNQQVLQLLRCASPLVGQRVKHTLVNSIGWSIISAHDKLDGVLPLLLPWLEPMECKQCLQAANLPAETAAALADFVSRLWAAEELSHLAECGCWAQLQAGSQVRCCPAASGPMSFWQQCAAVQLSKVLLPAPSSPAPEHATCCTAQPASATTATLATCMQQSPHKAQNGSSVKSVGYSTVQSSRAARTAGDVGPVSCPALDSPARQQQLQQGVGRALSCSVLALLQPPEDLSQQSQTDVMYELNPSGSIGSPPGSAASASAALAAATAAAAAGHDELGRGELEAAAAANLVAVWAAGSSSSAIGPVSAAPAAAGSGRRSAASLSRSNQELPALQHHQQQQGMSAPGSLNAALQVARQQQAGCASGSAFFNIETSSICTVSSTAHGSAQVSADGQLLTAPGASAAAIVAPAGAASRALVATAISEQQGEEDAAGVDVSNKVEAAEPTVRHPSAVQGVPGACALFSGYSVEQPLPQGAGPARTAAAFYSSYGGDRPLPQSAGLASTTPTFFSCHGGDRLLLHGAGSASTTAAFYSSYGGDQLLLQGARSANTAAAFYRPYGVDQPLQQAADPAVAPPASSAPVEAAASKPAAVTELTVPAAEVEAGTAPAAAEDEKDAGGPAAGAAHGAGELVVDAQLDPLLKSMLQKEQQQQQQQQVEGEAVLAGGVLDSLGAAGSSAAVASAAVQHLSHRAAPVHTSEVWWPSTAVPQAMAAIALMALCIAWAVLAPSMTFLTAP</sequence>
<gene>
    <name evidence="3" type="ORF">BQ4739_LOCUS18135</name>
</gene>
<keyword evidence="2" id="KW-0472">Membrane</keyword>